<evidence type="ECO:0000313" key="4">
    <source>
        <dbReference type="Proteomes" id="UP000187203"/>
    </source>
</evidence>
<name>A0A1R3G970_9ROSI</name>
<dbReference type="EMBL" id="AWUE01023214">
    <property type="protein sequence ID" value="OMO54597.1"/>
    <property type="molecule type" value="Genomic_DNA"/>
</dbReference>
<keyword evidence="4" id="KW-1185">Reference proteome</keyword>
<feature type="compositionally biased region" description="Low complexity" evidence="1">
    <location>
        <begin position="34"/>
        <end position="65"/>
    </location>
</feature>
<evidence type="ECO:0000259" key="2">
    <source>
        <dbReference type="Pfam" id="PF14111"/>
    </source>
</evidence>
<gene>
    <name evidence="3" type="ORF">COLO4_36397</name>
</gene>
<sequence length="225" mass="25839">MAESLKYVPPCKRPNRNPNTFPSSGFKRNRDCFSETTSTPSSPFFSPSKFSFTSIPSSKPTTPSFRMSSNFRRREPSWTKSSESDFSDENSDPALSRAIANAYRPRAWRGPIFPVYQEELTEGRILWRHCVLAYMFDIRVFSVNYLQSLIRREWRSTGAIQVVGCQGKFYIIFVENEADRDKIVRRGPYAFKGLFLQLIGGTQTLLSEILSLPGFQFGFKFGIFL</sequence>
<evidence type="ECO:0000256" key="1">
    <source>
        <dbReference type="SAM" id="MobiDB-lite"/>
    </source>
</evidence>
<dbReference type="Pfam" id="PF14111">
    <property type="entry name" value="DUF4283"/>
    <property type="match status" value="1"/>
</dbReference>
<dbReference type="Proteomes" id="UP000187203">
    <property type="component" value="Unassembled WGS sequence"/>
</dbReference>
<dbReference type="InterPro" id="IPR025558">
    <property type="entry name" value="DUF4283"/>
</dbReference>
<evidence type="ECO:0000313" key="3">
    <source>
        <dbReference type="EMBL" id="OMO54597.1"/>
    </source>
</evidence>
<dbReference type="AlphaFoldDB" id="A0A1R3G970"/>
<reference evidence="4" key="1">
    <citation type="submission" date="2013-09" db="EMBL/GenBank/DDBJ databases">
        <title>Corchorus olitorius genome sequencing.</title>
        <authorList>
            <person name="Alam M."/>
            <person name="Haque M.S."/>
            <person name="Islam M.S."/>
            <person name="Emdad E.M."/>
            <person name="Islam M.M."/>
            <person name="Ahmed B."/>
            <person name="Halim A."/>
            <person name="Hossen Q.M.M."/>
            <person name="Hossain M.Z."/>
            <person name="Ahmed R."/>
            <person name="Khan M.M."/>
            <person name="Islam R."/>
            <person name="Rashid M.M."/>
            <person name="Khan S.A."/>
            <person name="Rahman M.S."/>
            <person name="Alam M."/>
            <person name="Yahiya A.S."/>
            <person name="Khan M.S."/>
            <person name="Azam M.S."/>
            <person name="Haque T."/>
            <person name="Lashkar M.Z.H."/>
            <person name="Akhand A.I."/>
            <person name="Morshed G."/>
            <person name="Roy S."/>
            <person name="Uddin K.S."/>
            <person name="Rabeya T."/>
            <person name="Hossain A.S."/>
            <person name="Chowdhury A."/>
            <person name="Snigdha A.R."/>
            <person name="Mortoza M.S."/>
            <person name="Matin S.A."/>
            <person name="Hoque S.M.E."/>
            <person name="Islam M.K."/>
            <person name="Roy D.K."/>
            <person name="Haider R."/>
            <person name="Moosa M.M."/>
            <person name="Elias S.M."/>
            <person name="Hasan A.M."/>
            <person name="Jahan S."/>
            <person name="Shafiuddin M."/>
            <person name="Mahmood N."/>
            <person name="Shommy N.S."/>
        </authorList>
    </citation>
    <scope>NUCLEOTIDE SEQUENCE [LARGE SCALE GENOMIC DNA]</scope>
    <source>
        <strain evidence="4">cv. O-4</strain>
    </source>
</reference>
<feature type="domain" description="DUF4283" evidence="2">
    <location>
        <begin position="126"/>
        <end position="197"/>
    </location>
</feature>
<proteinExistence type="predicted"/>
<feature type="region of interest" description="Disordered" evidence="1">
    <location>
        <begin position="1"/>
        <end position="92"/>
    </location>
</feature>
<accession>A0A1R3G970</accession>
<protein>
    <recommendedName>
        <fullName evidence="2">DUF4283 domain-containing protein</fullName>
    </recommendedName>
</protein>
<organism evidence="3 4">
    <name type="scientific">Corchorus olitorius</name>
    <dbReference type="NCBI Taxonomy" id="93759"/>
    <lineage>
        <taxon>Eukaryota</taxon>
        <taxon>Viridiplantae</taxon>
        <taxon>Streptophyta</taxon>
        <taxon>Embryophyta</taxon>
        <taxon>Tracheophyta</taxon>
        <taxon>Spermatophyta</taxon>
        <taxon>Magnoliopsida</taxon>
        <taxon>eudicotyledons</taxon>
        <taxon>Gunneridae</taxon>
        <taxon>Pentapetalae</taxon>
        <taxon>rosids</taxon>
        <taxon>malvids</taxon>
        <taxon>Malvales</taxon>
        <taxon>Malvaceae</taxon>
        <taxon>Grewioideae</taxon>
        <taxon>Apeibeae</taxon>
        <taxon>Corchorus</taxon>
    </lineage>
</organism>
<comment type="caution">
    <text evidence="3">The sequence shown here is derived from an EMBL/GenBank/DDBJ whole genome shotgun (WGS) entry which is preliminary data.</text>
</comment>